<dbReference type="EMBL" id="QCYH01000011">
    <property type="protein sequence ID" value="PVA09087.1"/>
    <property type="molecule type" value="Genomic_DNA"/>
</dbReference>
<gene>
    <name evidence="3" type="ORF">DC366_15310</name>
</gene>
<feature type="domain" description="ParB-like N-terminal" evidence="2">
    <location>
        <begin position="81"/>
        <end position="185"/>
    </location>
</feature>
<dbReference type="PANTHER" id="PTHR33375:SF1">
    <property type="entry name" value="CHROMOSOME-PARTITIONING PROTEIN PARB-RELATED"/>
    <property type="match status" value="1"/>
</dbReference>
<dbReference type="SMART" id="SM00470">
    <property type="entry name" value="ParB"/>
    <property type="match status" value="1"/>
</dbReference>
<keyword evidence="4" id="KW-1185">Reference proteome</keyword>
<dbReference type="SUPFAM" id="SSF110849">
    <property type="entry name" value="ParB/Sulfiredoxin"/>
    <property type="match status" value="1"/>
</dbReference>
<dbReference type="AlphaFoldDB" id="A0A2T7G3V7"/>
<protein>
    <submittedName>
        <fullName evidence="3">Chromosome partitioning protein ParB</fullName>
    </submittedName>
</protein>
<dbReference type="RefSeq" id="WP_108693100.1">
    <property type="nucleotide sequence ID" value="NZ_QCYH01000011.1"/>
</dbReference>
<dbReference type="GO" id="GO:0007059">
    <property type="term" value="P:chromosome segregation"/>
    <property type="evidence" value="ECO:0007669"/>
    <property type="project" value="TreeGrafter"/>
</dbReference>
<sequence>MAKRKKLEAPSAADITKLEEEFRRETSTRSGLGAGVPIAQVAGEAAQQMEIVGAEIRAGQARIAADAQMLKDARAAGLLMAELPLEQIDADAMVRDRMDLDEDEMLELRQSIAASGLRLPIEVFELPSPGAGGVRFALVSGYRRYMAVRALRDLTGQAKYDQIRAIVRPLAEADAAFAAMVEENEVRAQLTPFERGRIAVISTQQGAFANVEDAVNRLYATASKSKRSKVRSFAVIFEELGDMLTFPEALSEKRGLRLAQAVRNGDGGALRDALARRIPDNPEQEWATVESVIAMSDDAPRDKTRGGRPARSGGAGWQNADVLETTSGITIRKIRDEKGYVLRLEGRLDADLMDSLMLEIKALLDAP</sequence>
<organism evidence="3 4">
    <name type="scientific">Pelagivirga sediminicola</name>
    <dbReference type="NCBI Taxonomy" id="2170575"/>
    <lineage>
        <taxon>Bacteria</taxon>
        <taxon>Pseudomonadati</taxon>
        <taxon>Pseudomonadota</taxon>
        <taxon>Alphaproteobacteria</taxon>
        <taxon>Rhodobacterales</taxon>
        <taxon>Paracoccaceae</taxon>
        <taxon>Pelagivirga</taxon>
    </lineage>
</organism>
<name>A0A2T7G3V7_9RHOB</name>
<dbReference type="Proteomes" id="UP000244446">
    <property type="component" value="Unassembled WGS sequence"/>
</dbReference>
<dbReference type="InterPro" id="IPR050336">
    <property type="entry name" value="Chromosome_partition/occlusion"/>
</dbReference>
<dbReference type="PANTHER" id="PTHR33375">
    <property type="entry name" value="CHROMOSOME-PARTITIONING PROTEIN PARB-RELATED"/>
    <property type="match status" value="1"/>
</dbReference>
<comment type="caution">
    <text evidence="3">The sequence shown here is derived from an EMBL/GenBank/DDBJ whole genome shotgun (WGS) entry which is preliminary data.</text>
</comment>
<evidence type="ECO:0000313" key="3">
    <source>
        <dbReference type="EMBL" id="PVA09087.1"/>
    </source>
</evidence>
<dbReference type="Pfam" id="PF02195">
    <property type="entry name" value="ParB_N"/>
    <property type="match status" value="1"/>
</dbReference>
<dbReference type="GO" id="GO:0005694">
    <property type="term" value="C:chromosome"/>
    <property type="evidence" value="ECO:0007669"/>
    <property type="project" value="TreeGrafter"/>
</dbReference>
<reference evidence="3 4" key="1">
    <citation type="submission" date="2018-04" db="EMBL/GenBank/DDBJ databases">
        <title>Pelagivirga bohaiensis gen. nov., sp. nov., a bacterium isolated from the Bohai Sea.</title>
        <authorList>
            <person name="Ji X."/>
        </authorList>
    </citation>
    <scope>NUCLEOTIDE SEQUENCE [LARGE SCALE GENOMIC DNA]</scope>
    <source>
        <strain evidence="3 4">BH-SD19</strain>
    </source>
</reference>
<dbReference type="InterPro" id="IPR003115">
    <property type="entry name" value="ParB_N"/>
</dbReference>
<dbReference type="InterPro" id="IPR036086">
    <property type="entry name" value="ParB/Sulfiredoxin_sf"/>
</dbReference>
<dbReference type="OrthoDB" id="7812516at2"/>
<evidence type="ECO:0000256" key="1">
    <source>
        <dbReference type="SAM" id="MobiDB-lite"/>
    </source>
</evidence>
<feature type="region of interest" description="Disordered" evidence="1">
    <location>
        <begin position="297"/>
        <end position="319"/>
    </location>
</feature>
<evidence type="ECO:0000259" key="2">
    <source>
        <dbReference type="SMART" id="SM00470"/>
    </source>
</evidence>
<evidence type="ECO:0000313" key="4">
    <source>
        <dbReference type="Proteomes" id="UP000244446"/>
    </source>
</evidence>
<dbReference type="Gene3D" id="3.90.1530.30">
    <property type="match status" value="1"/>
</dbReference>
<accession>A0A2T7G3V7</accession>
<proteinExistence type="predicted"/>